<name>A0A6A3L695_9STRA</name>
<evidence type="ECO:0000313" key="6">
    <source>
        <dbReference type="Proteomes" id="UP000434957"/>
    </source>
</evidence>
<sequence length="103" mass="11078">MNPRAPLLWCSLSRVSYAAGVVPSCSARCTGPKCATGQRAASTCIVCPTVDLSRRPRPRVTCSCSEGSGPGSARTFRQRLERLPIGAHSGEHAIGWERIHSVW</sequence>
<dbReference type="EMBL" id="QXFU01001156">
    <property type="protein sequence ID" value="KAE9009188.1"/>
    <property type="molecule type" value="Genomic_DNA"/>
</dbReference>
<dbReference type="EMBL" id="QXFV01001103">
    <property type="protein sequence ID" value="KAE9015126.1"/>
    <property type="molecule type" value="Genomic_DNA"/>
</dbReference>
<keyword evidence="1" id="KW-0732">Signal</keyword>
<keyword evidence="6" id="KW-1185">Reference proteome</keyword>
<feature type="signal peptide" evidence="1">
    <location>
        <begin position="1"/>
        <end position="18"/>
    </location>
</feature>
<comment type="caution">
    <text evidence="3">The sequence shown here is derived from an EMBL/GenBank/DDBJ whole genome shotgun (WGS) entry which is preliminary data.</text>
</comment>
<evidence type="ECO:0000313" key="2">
    <source>
        <dbReference type="EMBL" id="KAE9009188.1"/>
    </source>
</evidence>
<reference evidence="5 7" key="1">
    <citation type="submission" date="2018-09" db="EMBL/GenBank/DDBJ databases">
        <title>Genomic investigation of the strawberry pathogen Phytophthora fragariae indicates pathogenicity is determined by transcriptional variation in three key races.</title>
        <authorList>
            <person name="Adams T.M."/>
            <person name="Armitage A.D."/>
            <person name="Sobczyk M.K."/>
            <person name="Bates H.J."/>
            <person name="Dunwell J.M."/>
            <person name="Nellist C.F."/>
            <person name="Harrison R.J."/>
        </authorList>
    </citation>
    <scope>NUCLEOTIDE SEQUENCE [LARGE SCALE GENOMIC DNA]</scope>
    <source>
        <strain evidence="3 5">SCRP249</strain>
        <strain evidence="2 7">SCRP324</strain>
        <strain evidence="4 6">SCRP333</strain>
    </source>
</reference>
<protein>
    <recommendedName>
        <fullName evidence="8">Secreted protein</fullName>
    </recommendedName>
</protein>
<accession>A0A6A3L695</accession>
<evidence type="ECO:0000313" key="4">
    <source>
        <dbReference type="EMBL" id="KAE9327837.1"/>
    </source>
</evidence>
<feature type="chain" id="PRO_5036164866" description="Secreted protein" evidence="1">
    <location>
        <begin position="19"/>
        <end position="103"/>
    </location>
</feature>
<proteinExistence type="predicted"/>
<dbReference type="Proteomes" id="UP000434957">
    <property type="component" value="Unassembled WGS sequence"/>
</dbReference>
<organism evidence="3 5">
    <name type="scientific">Phytophthora rubi</name>
    <dbReference type="NCBI Taxonomy" id="129364"/>
    <lineage>
        <taxon>Eukaryota</taxon>
        <taxon>Sar</taxon>
        <taxon>Stramenopiles</taxon>
        <taxon>Oomycota</taxon>
        <taxon>Peronosporomycetes</taxon>
        <taxon>Peronosporales</taxon>
        <taxon>Peronosporaceae</taxon>
        <taxon>Phytophthora</taxon>
    </lineage>
</organism>
<dbReference type="Proteomes" id="UP000435112">
    <property type="component" value="Unassembled WGS sequence"/>
</dbReference>
<gene>
    <name evidence="3" type="ORF">PR001_g14975</name>
    <name evidence="2" type="ORF">PR002_g15680</name>
    <name evidence="4" type="ORF">PR003_g15922</name>
</gene>
<evidence type="ECO:0000313" key="5">
    <source>
        <dbReference type="Proteomes" id="UP000429607"/>
    </source>
</evidence>
<evidence type="ECO:0000313" key="3">
    <source>
        <dbReference type="EMBL" id="KAE9015126.1"/>
    </source>
</evidence>
<dbReference type="EMBL" id="QXFT01001132">
    <property type="protein sequence ID" value="KAE9327837.1"/>
    <property type="molecule type" value="Genomic_DNA"/>
</dbReference>
<evidence type="ECO:0008006" key="8">
    <source>
        <dbReference type="Google" id="ProtNLM"/>
    </source>
</evidence>
<evidence type="ECO:0000313" key="7">
    <source>
        <dbReference type="Proteomes" id="UP000435112"/>
    </source>
</evidence>
<dbReference type="Proteomes" id="UP000429607">
    <property type="component" value="Unassembled WGS sequence"/>
</dbReference>
<dbReference type="OrthoDB" id="10275689at2759"/>
<evidence type="ECO:0000256" key="1">
    <source>
        <dbReference type="SAM" id="SignalP"/>
    </source>
</evidence>
<dbReference type="AlphaFoldDB" id="A0A6A3L695"/>